<gene>
    <name evidence="1" type="ORF">Q9L58_001552</name>
</gene>
<organism evidence="1 2">
    <name type="scientific">Discina gigas</name>
    <dbReference type="NCBI Taxonomy" id="1032678"/>
    <lineage>
        <taxon>Eukaryota</taxon>
        <taxon>Fungi</taxon>
        <taxon>Dikarya</taxon>
        <taxon>Ascomycota</taxon>
        <taxon>Pezizomycotina</taxon>
        <taxon>Pezizomycetes</taxon>
        <taxon>Pezizales</taxon>
        <taxon>Discinaceae</taxon>
        <taxon>Discina</taxon>
    </lineage>
</organism>
<reference evidence="1 2" key="1">
    <citation type="submission" date="2024-02" db="EMBL/GenBank/DDBJ databases">
        <title>Discinaceae phylogenomics.</title>
        <authorList>
            <person name="Dirks A.C."/>
            <person name="James T.Y."/>
        </authorList>
    </citation>
    <scope>NUCLEOTIDE SEQUENCE [LARGE SCALE GENOMIC DNA]</scope>
    <source>
        <strain evidence="1 2">ACD0624</strain>
    </source>
</reference>
<sequence length="150" mass="17376">MDPPPQRNTGGRNARAVLPVKDPEKTPHCYEQNMAHPTLNLVPTNSVRINIRYRGPIRSRTAQISVIWTTHDIPGNTKLCDLFQLHYHEGGPKPHGSIFLQQINRYLQHMAGTAKYWWAEHSQERVMDLGWVFEDNEVWLSCLMDEHPNI</sequence>
<proteinExistence type="predicted"/>
<dbReference type="EMBL" id="JBBBZM010000012">
    <property type="protein sequence ID" value="KAL0639326.1"/>
    <property type="molecule type" value="Genomic_DNA"/>
</dbReference>
<protein>
    <submittedName>
        <fullName evidence="1">Uncharacterized protein</fullName>
    </submittedName>
</protein>
<comment type="caution">
    <text evidence="1">The sequence shown here is derived from an EMBL/GenBank/DDBJ whole genome shotgun (WGS) entry which is preliminary data.</text>
</comment>
<keyword evidence="2" id="KW-1185">Reference proteome</keyword>
<dbReference type="Proteomes" id="UP001447188">
    <property type="component" value="Unassembled WGS sequence"/>
</dbReference>
<name>A0ABR3GUR4_9PEZI</name>
<accession>A0ABR3GUR4</accession>
<evidence type="ECO:0000313" key="1">
    <source>
        <dbReference type="EMBL" id="KAL0639326.1"/>
    </source>
</evidence>
<evidence type="ECO:0000313" key="2">
    <source>
        <dbReference type="Proteomes" id="UP001447188"/>
    </source>
</evidence>